<comment type="caution">
    <text evidence="2">The sequence shown here is derived from an EMBL/GenBank/DDBJ whole genome shotgun (WGS) entry which is preliminary data.</text>
</comment>
<evidence type="ECO:0000256" key="1">
    <source>
        <dbReference type="SAM" id="MobiDB-lite"/>
    </source>
</evidence>
<keyword evidence="3" id="KW-1185">Reference proteome</keyword>
<dbReference type="EMBL" id="JAPFFI010000017">
    <property type="protein sequence ID" value="KAJ6355543.1"/>
    <property type="molecule type" value="Genomic_DNA"/>
</dbReference>
<organism evidence="2 3">
    <name type="scientific">Salix suchowensis</name>
    <dbReference type="NCBI Taxonomy" id="1278906"/>
    <lineage>
        <taxon>Eukaryota</taxon>
        <taxon>Viridiplantae</taxon>
        <taxon>Streptophyta</taxon>
        <taxon>Embryophyta</taxon>
        <taxon>Tracheophyta</taxon>
        <taxon>Spermatophyta</taxon>
        <taxon>Magnoliopsida</taxon>
        <taxon>eudicotyledons</taxon>
        <taxon>Gunneridae</taxon>
        <taxon>Pentapetalae</taxon>
        <taxon>rosids</taxon>
        <taxon>fabids</taxon>
        <taxon>Malpighiales</taxon>
        <taxon>Salicaceae</taxon>
        <taxon>Saliceae</taxon>
        <taxon>Salix</taxon>
    </lineage>
</organism>
<accession>A0ABQ9AU47</accession>
<name>A0ABQ9AU47_9ROSI</name>
<reference evidence="2" key="1">
    <citation type="submission" date="2022-10" db="EMBL/GenBank/DDBJ databases">
        <authorList>
            <person name="Hyden B.L."/>
            <person name="Feng K."/>
            <person name="Yates T."/>
            <person name="Jawdy S."/>
            <person name="Smart L.B."/>
            <person name="Muchero W."/>
        </authorList>
    </citation>
    <scope>NUCLEOTIDE SEQUENCE</scope>
    <source>
        <tissue evidence="2">Shoot tip</tissue>
    </source>
</reference>
<sequence>MISKERVEDRKDVVPRAEEQRIKTELKGSSKLKAGFPVTTQQQKKETALKNLSRTRRVDTNSKKRIDTEGVTPKNISRSQEQAAKNVGLGCKEDDKKSGYNCDFDPVSKVTSTKLAGQPSTGEAANVIKFHNEEHSNDSQRSPLQSYIVDLSTCGSCKIS</sequence>
<dbReference type="Proteomes" id="UP001141253">
    <property type="component" value="Chromosome 18"/>
</dbReference>
<reference evidence="2" key="2">
    <citation type="journal article" date="2023" name="Int. J. Mol. Sci.">
        <title>De Novo Assembly and Annotation of 11 Diverse Shrub Willow (Salix) Genomes Reveals Novel Gene Organization in Sex-Linked Regions.</title>
        <authorList>
            <person name="Hyden B."/>
            <person name="Feng K."/>
            <person name="Yates T.B."/>
            <person name="Jawdy S."/>
            <person name="Cereghino C."/>
            <person name="Smart L.B."/>
            <person name="Muchero W."/>
        </authorList>
    </citation>
    <scope>NUCLEOTIDE SEQUENCE</scope>
    <source>
        <tissue evidence="2">Shoot tip</tissue>
    </source>
</reference>
<protein>
    <recommendedName>
        <fullName evidence="4">COP1-interacting protein 7</fullName>
    </recommendedName>
</protein>
<feature type="compositionally biased region" description="Polar residues" evidence="1">
    <location>
        <begin position="74"/>
        <end position="83"/>
    </location>
</feature>
<feature type="region of interest" description="Disordered" evidence="1">
    <location>
        <begin position="33"/>
        <end position="83"/>
    </location>
</feature>
<evidence type="ECO:0008006" key="4">
    <source>
        <dbReference type="Google" id="ProtNLM"/>
    </source>
</evidence>
<evidence type="ECO:0000313" key="2">
    <source>
        <dbReference type="EMBL" id="KAJ6355543.1"/>
    </source>
</evidence>
<evidence type="ECO:0000313" key="3">
    <source>
        <dbReference type="Proteomes" id="UP001141253"/>
    </source>
</evidence>
<gene>
    <name evidence="2" type="ORF">OIU77_006018</name>
</gene>
<proteinExistence type="predicted"/>
<feature type="compositionally biased region" description="Basic and acidic residues" evidence="1">
    <location>
        <begin position="56"/>
        <end position="68"/>
    </location>
</feature>